<proteinExistence type="predicted"/>
<evidence type="ECO:0000313" key="2">
    <source>
        <dbReference type="EMBL" id="ELZ34404.1"/>
    </source>
</evidence>
<evidence type="ECO:0000313" key="3">
    <source>
        <dbReference type="Proteomes" id="UP000011513"/>
    </source>
</evidence>
<dbReference type="Proteomes" id="UP000011513">
    <property type="component" value="Unassembled WGS sequence"/>
</dbReference>
<accession>M0DJQ8</accession>
<dbReference type="eggNOG" id="arCOG06339">
    <property type="taxonomic scope" value="Archaea"/>
</dbReference>
<comment type="caution">
    <text evidence="2">The sequence shown here is derived from an EMBL/GenBank/DDBJ whole genome shotgun (WGS) entry which is preliminary data.</text>
</comment>
<feature type="compositionally biased region" description="Basic and acidic residues" evidence="1">
    <location>
        <begin position="331"/>
        <end position="373"/>
    </location>
</feature>
<evidence type="ECO:0000256" key="1">
    <source>
        <dbReference type="SAM" id="MobiDB-lite"/>
    </source>
</evidence>
<keyword evidence="3" id="KW-1185">Reference proteome</keyword>
<reference evidence="2 3" key="1">
    <citation type="journal article" date="2014" name="PLoS Genet.">
        <title>Phylogenetically driven sequencing of extremely halophilic archaea reveals strategies for static and dynamic osmo-response.</title>
        <authorList>
            <person name="Becker E.A."/>
            <person name="Seitzer P.M."/>
            <person name="Tritt A."/>
            <person name="Larsen D."/>
            <person name="Krusor M."/>
            <person name="Yao A.I."/>
            <person name="Wu D."/>
            <person name="Madern D."/>
            <person name="Eisen J.A."/>
            <person name="Darling A.E."/>
            <person name="Facciotti M.T."/>
        </authorList>
    </citation>
    <scope>NUCLEOTIDE SEQUENCE [LARGE SCALE GENOMIC DNA]</scope>
    <source>
        <strain evidence="2 3">JCM 14848</strain>
    </source>
</reference>
<organism evidence="2 3">
    <name type="scientific">Halogeometricum pallidum JCM 14848</name>
    <dbReference type="NCBI Taxonomy" id="1227487"/>
    <lineage>
        <taxon>Archaea</taxon>
        <taxon>Methanobacteriati</taxon>
        <taxon>Methanobacteriota</taxon>
        <taxon>Stenosarchaea group</taxon>
        <taxon>Halobacteria</taxon>
        <taxon>Halobacteriales</taxon>
        <taxon>Haloferacaceae</taxon>
        <taxon>Halogeometricum</taxon>
    </lineage>
</organism>
<protein>
    <submittedName>
        <fullName evidence="2">Uncharacterized protein</fullName>
    </submittedName>
</protein>
<feature type="region of interest" description="Disordered" evidence="1">
    <location>
        <begin position="302"/>
        <end position="413"/>
    </location>
</feature>
<feature type="compositionally biased region" description="Acidic residues" evidence="1">
    <location>
        <begin position="374"/>
        <end position="394"/>
    </location>
</feature>
<name>M0DJQ8_HALPD</name>
<sequence length="413" mass="41609">MLALLLVTATFPAAASAATTVGVAVDQDDATGEAVVLVTDNGTAVENATVNVTGELAYAGAGTYRTDANGTVTLPEPAETQNVTVVAADGDATGETTVRLVGAEFSVDVTQADDGAVTVDVSRAGAAVENATVEVTVENGSYAAAGNYTTDGNGTVELAAPAENVTATVTASEADDAATETVTLLALSAPLDLTVEQAAGVEIDVSRGGEAVENATVNVTSDGNYSGTGTFETGADGTVSLAAPTENVSITVSATADGDTVSETVELTTEFVGEQRNFGQAVRAFLDALRTAGFNGPPGRIISDFATANNPGNADDAPGRSDASDQSDAPGRSDARGQAKKDAADDKRGPPEHAKSGQDGDDSDASKDDRVENDADEEDSEDADADDGDDESEDDEKRPSSDRGNGNGNGRNK</sequence>
<dbReference type="PATRIC" id="fig|1227487.5.peg.374"/>
<dbReference type="EMBL" id="AOIV01000004">
    <property type="protein sequence ID" value="ELZ34404.1"/>
    <property type="molecule type" value="Genomic_DNA"/>
</dbReference>
<dbReference type="AlphaFoldDB" id="M0DJQ8"/>
<dbReference type="InParanoid" id="M0DJQ8"/>
<gene>
    <name evidence="2" type="ORF">C474_01821</name>
</gene>